<dbReference type="AlphaFoldDB" id="K0T0B2"/>
<evidence type="ECO:0000256" key="1">
    <source>
        <dbReference type="SAM" id="MobiDB-lite"/>
    </source>
</evidence>
<keyword evidence="3" id="KW-1185">Reference proteome</keyword>
<protein>
    <submittedName>
        <fullName evidence="2">Uncharacterized protein</fullName>
    </submittedName>
</protein>
<feature type="region of interest" description="Disordered" evidence="1">
    <location>
        <begin position="99"/>
        <end position="119"/>
    </location>
</feature>
<accession>K0T0B2</accession>
<organism evidence="2 3">
    <name type="scientific">Thalassiosira oceanica</name>
    <name type="common">Marine diatom</name>
    <dbReference type="NCBI Taxonomy" id="159749"/>
    <lineage>
        <taxon>Eukaryota</taxon>
        <taxon>Sar</taxon>
        <taxon>Stramenopiles</taxon>
        <taxon>Ochrophyta</taxon>
        <taxon>Bacillariophyta</taxon>
        <taxon>Coscinodiscophyceae</taxon>
        <taxon>Thalassiosirophycidae</taxon>
        <taxon>Thalassiosirales</taxon>
        <taxon>Thalassiosiraceae</taxon>
        <taxon>Thalassiosira</taxon>
    </lineage>
</organism>
<dbReference type="EMBL" id="AGNL01017871">
    <property type="protein sequence ID" value="EJK63922.1"/>
    <property type="molecule type" value="Genomic_DNA"/>
</dbReference>
<proteinExistence type="predicted"/>
<name>K0T0B2_THAOC</name>
<evidence type="ECO:0000313" key="2">
    <source>
        <dbReference type="EMBL" id="EJK63922.1"/>
    </source>
</evidence>
<reference evidence="2 3" key="1">
    <citation type="journal article" date="2012" name="Genome Biol.">
        <title>Genome and low-iron response of an oceanic diatom adapted to chronic iron limitation.</title>
        <authorList>
            <person name="Lommer M."/>
            <person name="Specht M."/>
            <person name="Roy A.S."/>
            <person name="Kraemer L."/>
            <person name="Andreson R."/>
            <person name="Gutowska M.A."/>
            <person name="Wolf J."/>
            <person name="Bergner S.V."/>
            <person name="Schilhabel M.B."/>
            <person name="Klostermeier U.C."/>
            <person name="Beiko R.G."/>
            <person name="Rosenstiel P."/>
            <person name="Hippler M."/>
            <person name="Laroche J."/>
        </authorList>
    </citation>
    <scope>NUCLEOTIDE SEQUENCE [LARGE SCALE GENOMIC DNA]</scope>
    <source>
        <strain evidence="2 3">CCMP1005</strain>
    </source>
</reference>
<dbReference type="Proteomes" id="UP000266841">
    <property type="component" value="Unassembled WGS sequence"/>
</dbReference>
<evidence type="ECO:0000313" key="3">
    <source>
        <dbReference type="Proteomes" id="UP000266841"/>
    </source>
</evidence>
<sequence length="147" mass="16186">MYPPFWLMLSHRVGPSLEDLVLAEPGVGEAQVHGDVASEHHGLLLLLLVHVRMRLCLGGGVVLSASAAAVDVGHFVALQSPERLQQRLEELVVDHERARRGEVREQPEEHRGGVVPRRDDERVALPRPRAAVVVFVFASLPPRLLLG</sequence>
<comment type="caution">
    <text evidence="2">The sequence shown here is derived from an EMBL/GenBank/DDBJ whole genome shotgun (WGS) entry which is preliminary data.</text>
</comment>
<gene>
    <name evidence="2" type="ORF">THAOC_15390</name>
</gene>